<comment type="caution">
    <text evidence="2">The sequence shown here is derived from an EMBL/GenBank/DDBJ whole genome shotgun (WGS) entry which is preliminary data.</text>
</comment>
<protein>
    <recommendedName>
        <fullName evidence="1">Thioredoxin-like fold domain-containing protein</fullName>
    </recommendedName>
</protein>
<name>A0A835Z6G3_9STRA</name>
<evidence type="ECO:0000313" key="3">
    <source>
        <dbReference type="Proteomes" id="UP000664859"/>
    </source>
</evidence>
<dbReference type="SUPFAM" id="SSF52833">
    <property type="entry name" value="Thioredoxin-like"/>
    <property type="match status" value="1"/>
</dbReference>
<dbReference type="Pfam" id="PF13905">
    <property type="entry name" value="Thioredoxin_8"/>
    <property type="match status" value="1"/>
</dbReference>
<gene>
    <name evidence="2" type="ORF">JKP88DRAFT_218576</name>
</gene>
<reference evidence="2" key="1">
    <citation type="submission" date="2021-02" db="EMBL/GenBank/DDBJ databases">
        <title>First Annotated Genome of the Yellow-green Alga Tribonema minus.</title>
        <authorList>
            <person name="Mahan K.M."/>
        </authorList>
    </citation>
    <scope>NUCLEOTIDE SEQUENCE</scope>
    <source>
        <strain evidence="2">UTEX B ZZ1240</strain>
    </source>
</reference>
<evidence type="ECO:0000259" key="1">
    <source>
        <dbReference type="Pfam" id="PF13905"/>
    </source>
</evidence>
<dbReference type="OrthoDB" id="273823at2759"/>
<dbReference type="Gene3D" id="3.40.30.10">
    <property type="entry name" value="Glutaredoxin"/>
    <property type="match status" value="1"/>
</dbReference>
<feature type="domain" description="Thioredoxin-like fold" evidence="1">
    <location>
        <begin position="3"/>
        <end position="87"/>
    </location>
</feature>
<dbReference type="InterPro" id="IPR036249">
    <property type="entry name" value="Thioredoxin-like_sf"/>
</dbReference>
<accession>A0A835Z6G3</accession>
<evidence type="ECO:0000313" key="2">
    <source>
        <dbReference type="EMBL" id="KAG5187333.1"/>
    </source>
</evidence>
<organism evidence="2 3">
    <name type="scientific">Tribonema minus</name>
    <dbReference type="NCBI Taxonomy" id="303371"/>
    <lineage>
        <taxon>Eukaryota</taxon>
        <taxon>Sar</taxon>
        <taxon>Stramenopiles</taxon>
        <taxon>Ochrophyta</taxon>
        <taxon>PX clade</taxon>
        <taxon>Xanthophyceae</taxon>
        <taxon>Tribonematales</taxon>
        <taxon>Tribonemataceae</taxon>
        <taxon>Tribonema</taxon>
    </lineage>
</organism>
<proteinExistence type="predicted"/>
<keyword evidence="3" id="KW-1185">Reference proteome</keyword>
<sequence>MALFDFWTTKCTRCPAALQHLNTNARSLAARHGVKCVAVNLDDCAAARDIVAGLNNVVHVAVAETEREHLKRFLNMKSVPYYVLLSKGSIVAQGKSVDFVDFDSFGNTTPMPECVGGVCTISSRKQKADFFDDGF</sequence>
<dbReference type="Proteomes" id="UP000664859">
    <property type="component" value="Unassembled WGS sequence"/>
</dbReference>
<dbReference type="InterPro" id="IPR012336">
    <property type="entry name" value="Thioredoxin-like_fold"/>
</dbReference>
<dbReference type="AlphaFoldDB" id="A0A835Z6G3"/>
<dbReference type="EMBL" id="JAFCMP010000090">
    <property type="protein sequence ID" value="KAG5187333.1"/>
    <property type="molecule type" value="Genomic_DNA"/>
</dbReference>